<name>A0A9Y2INQ2_9PSEU</name>
<reference evidence="2 3" key="1">
    <citation type="submission" date="2023-06" db="EMBL/GenBank/DDBJ databases">
        <authorList>
            <person name="Oyuntsetseg B."/>
            <person name="Kim S.B."/>
        </authorList>
    </citation>
    <scope>NUCLEOTIDE SEQUENCE [LARGE SCALE GENOMIC DNA]</scope>
    <source>
        <strain evidence="2 3">2-15</strain>
    </source>
</reference>
<dbReference type="InterPro" id="IPR041413">
    <property type="entry name" value="MLTR_LBD"/>
</dbReference>
<accession>A0A9Y2INQ2</accession>
<gene>
    <name evidence="2" type="ORF">QRX50_17890</name>
</gene>
<dbReference type="PANTHER" id="PTHR35010">
    <property type="entry name" value="BLL4672 PROTEIN-RELATED"/>
    <property type="match status" value="1"/>
</dbReference>
<sequence length="123" mass="13365">MIASLGLPAFVVRCALDGPAWHPVAAALFAESGALEPARRNMAQIVFLDPDYRAMVADWPEAAREWVAYLRRDAGRYPDDPRPAALVEEISAADPDFRAWWADHGVRMAGSGARRSGTSASGR</sequence>
<dbReference type="EMBL" id="CP127294">
    <property type="protein sequence ID" value="WIX82500.1"/>
    <property type="molecule type" value="Genomic_DNA"/>
</dbReference>
<dbReference type="AlphaFoldDB" id="A0A9Y2INQ2"/>
<dbReference type="KEGG" id="acab:QRX50_17890"/>
<protein>
    <recommendedName>
        <fullName evidence="1">MmyB-like transcription regulator ligand binding domain-containing protein</fullName>
    </recommendedName>
</protein>
<keyword evidence="3" id="KW-1185">Reference proteome</keyword>
<evidence type="ECO:0000259" key="1">
    <source>
        <dbReference type="Pfam" id="PF17765"/>
    </source>
</evidence>
<dbReference type="Proteomes" id="UP001236014">
    <property type="component" value="Chromosome"/>
</dbReference>
<organism evidence="2 3">
    <name type="scientific">Amycolatopsis carbonis</name>
    <dbReference type="NCBI Taxonomy" id="715471"/>
    <lineage>
        <taxon>Bacteria</taxon>
        <taxon>Bacillati</taxon>
        <taxon>Actinomycetota</taxon>
        <taxon>Actinomycetes</taxon>
        <taxon>Pseudonocardiales</taxon>
        <taxon>Pseudonocardiaceae</taxon>
        <taxon>Amycolatopsis</taxon>
    </lineage>
</organism>
<dbReference type="Pfam" id="PF17765">
    <property type="entry name" value="MLTR_LBD"/>
    <property type="match status" value="1"/>
</dbReference>
<dbReference type="PANTHER" id="PTHR35010:SF2">
    <property type="entry name" value="BLL4672 PROTEIN"/>
    <property type="match status" value="1"/>
</dbReference>
<proteinExistence type="predicted"/>
<feature type="domain" description="MmyB-like transcription regulator ligand binding" evidence="1">
    <location>
        <begin position="6"/>
        <end position="115"/>
    </location>
</feature>
<evidence type="ECO:0000313" key="3">
    <source>
        <dbReference type="Proteomes" id="UP001236014"/>
    </source>
</evidence>
<dbReference type="Gene3D" id="3.30.450.180">
    <property type="match status" value="1"/>
</dbReference>
<evidence type="ECO:0000313" key="2">
    <source>
        <dbReference type="EMBL" id="WIX82500.1"/>
    </source>
</evidence>